<dbReference type="SUPFAM" id="SSF49785">
    <property type="entry name" value="Galactose-binding domain-like"/>
    <property type="match status" value="1"/>
</dbReference>
<feature type="domain" description="Alpha-L-arabinofuranosidase C-terminal" evidence="7">
    <location>
        <begin position="448"/>
        <end position="803"/>
    </location>
</feature>
<evidence type="ECO:0000256" key="5">
    <source>
        <dbReference type="ARBA" id="ARBA00022801"/>
    </source>
</evidence>
<accession>A0ABP4T487</accession>
<keyword evidence="9" id="KW-1185">Reference proteome</keyword>
<dbReference type="PANTHER" id="PTHR31776">
    <property type="entry name" value="ALPHA-L-ARABINOFURANOSIDASE 1"/>
    <property type="match status" value="1"/>
</dbReference>
<evidence type="ECO:0000256" key="1">
    <source>
        <dbReference type="ARBA" id="ARBA00001462"/>
    </source>
</evidence>
<dbReference type="InterPro" id="IPR055235">
    <property type="entry name" value="ASD1_cat"/>
</dbReference>
<dbReference type="Pfam" id="PF06964">
    <property type="entry name" value="Alpha-L-AF_C"/>
    <property type="match status" value="1"/>
</dbReference>
<dbReference type="SMART" id="SM00813">
    <property type="entry name" value="Alpha-L-AF_C"/>
    <property type="match status" value="1"/>
</dbReference>
<evidence type="ECO:0000256" key="2">
    <source>
        <dbReference type="ARBA" id="ARBA00007186"/>
    </source>
</evidence>
<comment type="similarity">
    <text evidence="2">Belongs to the glycosyl hydrolase 51 family.</text>
</comment>
<keyword evidence="4 6" id="KW-0732">Signal</keyword>
<reference evidence="9" key="1">
    <citation type="journal article" date="2019" name="Int. J. Syst. Evol. Microbiol.">
        <title>The Global Catalogue of Microorganisms (GCM) 10K type strain sequencing project: providing services to taxonomists for standard genome sequencing and annotation.</title>
        <authorList>
            <consortium name="The Broad Institute Genomics Platform"/>
            <consortium name="The Broad Institute Genome Sequencing Center for Infectious Disease"/>
            <person name="Wu L."/>
            <person name="Ma J."/>
        </authorList>
    </citation>
    <scope>NUCLEOTIDE SEQUENCE [LARGE SCALE GENOMIC DNA]</scope>
    <source>
        <strain evidence="9">JCM 16001</strain>
    </source>
</reference>
<dbReference type="Proteomes" id="UP001499851">
    <property type="component" value="Unassembled WGS sequence"/>
</dbReference>
<dbReference type="SUPFAM" id="SSF51011">
    <property type="entry name" value="Glycosyl hydrolase domain"/>
    <property type="match status" value="1"/>
</dbReference>
<sequence length="815" mass="88351">MTVAAAAAVVLASLTASGASAAEAEASIAVDLTAATDISDELYGLFYEDINHAADGGLYAELVQNRSFEYGPADLGGYHALTAWAASGVTAATADPLNDRNAVYVTAAPGATLVNSGYNTGMAFTARDDYDLSFWARGEAEIQVVLTDASGAAIADAVTVPIDSPDEWTKYEAELEASAATTTGRLALTTTGAVDLDMVSLFPEETFKRRENGLREDLAKLIDDLDPSFLRFPGGCIVNTGSFDPDSRERAYNWKDTVGPVEERLTNQNFWGYNQSYGLGYFEYFQFAEDIGAEPLPVVPVGTTGCGDSPEITDPEELDRWVQDTLDLIEFANGSTRTEWGALRAAMGHPRPFGLEKIGLGNEEYKDQFYVNFPAFKDAIREAHPDIEIIGNSGVDDAGAVFDRSWEFMREQEVDAVDEHYYNSPEWFLANNDRYDSYDRSGPHVFVGEYASRSNTWWSALSEASYLTGLERNGDVVDMASYAPLLSNIDYVDWAPDMIWFDNHQTVKSASYEVQHLFANHTGDQVLASTLDAAPLEPEDIAGGIGLATWNTAAVYDDAKVTAADGTVLFEDDFATGSDGWTVTGPGGTPRGTWEAADGAYRQTAIVEDARSTAGAADWSNYTYEVKATKTAGSEGFLVMFGVEGTDDYYWWNLGGWNNTTSAVEKSSAGGKSTLVNHDTVIETGRTYDLKLQVSGRTVTGFVDGEQVFSIEDDGGVEPLYQVVTRDEDTGEITLKVVNAQPEAVTTDVALTGRRLKDRGEVTTLACDPGCDNILGQDQVVYPVTERTGGLGNEFTYEFAPCSVTFITLKPQGRH</sequence>
<dbReference type="Gene3D" id="2.60.120.560">
    <property type="entry name" value="Exo-inulinase, domain 1"/>
    <property type="match status" value="1"/>
</dbReference>
<gene>
    <name evidence="8" type="ORF">GCM10009830_31520</name>
</gene>
<feature type="chain" id="PRO_5047476096" description="non-reducing end alpha-L-arabinofuranosidase" evidence="6">
    <location>
        <begin position="22"/>
        <end position="815"/>
    </location>
</feature>
<comment type="catalytic activity">
    <reaction evidence="1">
        <text>Hydrolysis of terminal non-reducing alpha-L-arabinofuranoside residues in alpha-L-arabinosides.</text>
        <dbReference type="EC" id="3.2.1.55"/>
    </reaction>
</comment>
<dbReference type="InterPro" id="IPR010720">
    <property type="entry name" value="Alpha-L-AF_C"/>
</dbReference>
<dbReference type="SUPFAM" id="SSF49899">
    <property type="entry name" value="Concanavalin A-like lectins/glucanases"/>
    <property type="match status" value="1"/>
</dbReference>
<dbReference type="InterPro" id="IPR013320">
    <property type="entry name" value="ConA-like_dom_sf"/>
</dbReference>
<protein>
    <recommendedName>
        <fullName evidence="3">non-reducing end alpha-L-arabinofuranosidase</fullName>
        <ecNumber evidence="3">3.2.1.55</ecNumber>
    </recommendedName>
</protein>
<feature type="signal peptide" evidence="6">
    <location>
        <begin position="1"/>
        <end position="21"/>
    </location>
</feature>
<dbReference type="InterPro" id="IPR003305">
    <property type="entry name" value="CenC_carb-bd"/>
</dbReference>
<dbReference type="SUPFAM" id="SSF51445">
    <property type="entry name" value="(Trans)glycosidases"/>
    <property type="match status" value="1"/>
</dbReference>
<dbReference type="PANTHER" id="PTHR31776:SF26">
    <property type="entry name" value="SECRETED ARABINOSIDASE"/>
    <property type="match status" value="1"/>
</dbReference>
<evidence type="ECO:0000259" key="7">
    <source>
        <dbReference type="SMART" id="SM00813"/>
    </source>
</evidence>
<keyword evidence="5" id="KW-0378">Hydrolase</keyword>
<evidence type="ECO:0000313" key="8">
    <source>
        <dbReference type="EMBL" id="GAA1682071.1"/>
    </source>
</evidence>
<evidence type="ECO:0000313" key="9">
    <source>
        <dbReference type="Proteomes" id="UP001499851"/>
    </source>
</evidence>
<dbReference type="Pfam" id="PF02018">
    <property type="entry name" value="CBM_4_9"/>
    <property type="match status" value="1"/>
</dbReference>
<comment type="caution">
    <text evidence="8">The sequence shown here is derived from an EMBL/GenBank/DDBJ whole genome shotgun (WGS) entry which is preliminary data.</text>
</comment>
<name>A0ABP4T487_9ACTN</name>
<dbReference type="InterPro" id="IPR017853">
    <property type="entry name" value="GH"/>
</dbReference>
<dbReference type="EC" id="3.2.1.55" evidence="3"/>
<dbReference type="EMBL" id="BAAAQF010000010">
    <property type="protein sequence ID" value="GAA1682071.1"/>
    <property type="molecule type" value="Genomic_DNA"/>
</dbReference>
<dbReference type="Gene3D" id="2.60.120.260">
    <property type="entry name" value="Galactose-binding domain-like"/>
    <property type="match status" value="1"/>
</dbReference>
<evidence type="ECO:0000256" key="3">
    <source>
        <dbReference type="ARBA" id="ARBA00012670"/>
    </source>
</evidence>
<organism evidence="8 9">
    <name type="scientific">Glycomyces endophyticus</name>
    <dbReference type="NCBI Taxonomy" id="480996"/>
    <lineage>
        <taxon>Bacteria</taxon>
        <taxon>Bacillati</taxon>
        <taxon>Actinomycetota</taxon>
        <taxon>Actinomycetes</taxon>
        <taxon>Glycomycetales</taxon>
        <taxon>Glycomycetaceae</taxon>
        <taxon>Glycomyces</taxon>
    </lineage>
</organism>
<evidence type="ECO:0000256" key="6">
    <source>
        <dbReference type="SAM" id="SignalP"/>
    </source>
</evidence>
<proteinExistence type="inferred from homology"/>
<dbReference type="Pfam" id="PF22848">
    <property type="entry name" value="ASD1_dom"/>
    <property type="match status" value="1"/>
</dbReference>
<dbReference type="Gene3D" id="3.20.20.80">
    <property type="entry name" value="Glycosidases"/>
    <property type="match status" value="1"/>
</dbReference>
<dbReference type="InterPro" id="IPR008979">
    <property type="entry name" value="Galactose-bd-like_sf"/>
</dbReference>
<evidence type="ECO:0000256" key="4">
    <source>
        <dbReference type="ARBA" id="ARBA00022729"/>
    </source>
</evidence>
<dbReference type="InterPro" id="IPR051563">
    <property type="entry name" value="Glycosyl_Hydrolase_51"/>
</dbReference>